<evidence type="ECO:0000256" key="4">
    <source>
        <dbReference type="ARBA" id="ARBA00023136"/>
    </source>
</evidence>
<feature type="transmembrane region" description="Helical" evidence="6">
    <location>
        <begin position="332"/>
        <end position="353"/>
    </location>
</feature>
<evidence type="ECO:0000256" key="3">
    <source>
        <dbReference type="ARBA" id="ARBA00022989"/>
    </source>
</evidence>
<evidence type="ECO:0000256" key="5">
    <source>
        <dbReference type="SAM" id="MobiDB-lite"/>
    </source>
</evidence>
<dbReference type="InterPro" id="IPR036259">
    <property type="entry name" value="MFS_trans_sf"/>
</dbReference>
<dbReference type="AlphaFoldDB" id="A0ABD0SM73"/>
<evidence type="ECO:0000256" key="1">
    <source>
        <dbReference type="ARBA" id="ARBA00004141"/>
    </source>
</evidence>
<gene>
    <name evidence="7" type="ORF">ABMA28_005596</name>
</gene>
<sequence length="456" mass="52105">MDPEKKESAEVSVDDILHLLGPFGRFNVFNYFFILLPVFLAGMYSSVYNFESMDLDYRCAVPECGDDTTVLNFTIPHREDGTPYKCLRYAPFSNVSYTNGSYCTAQHFDTSTQIGSLELVGPKGRVFASLLFNTMFILGGVTVTLLAYYLQNWRYLLFVIYTPSVFVFTYLWMLSESFRWYFSKGKYEEGLQVLSRSERFNNVSIPKEYYDQVEKQAMRQRDARKSESIESNQSAFKQLLTSQMIWKRLFICSFLWTASTLVYYGLSINAIELSGNSYLNYIVVIVVEAPANVCKLIFLDRFGRKRVISTAFFLTGLILINYGFIPAGNWSIFFYLGGKFFITLAYNSLYVFAAEVFPTNYRTTLLAICSTIGRIGSTVAPLTPLLARFYVYLPTTLFGIMAGISAFLVLTLPETNNMKLPDSLKEAQDLDRRKNTTEIAEDTQDIDKNVEHKTSL</sequence>
<feature type="transmembrane region" description="Helical" evidence="6">
    <location>
        <begin position="245"/>
        <end position="266"/>
    </location>
</feature>
<comment type="subcellular location">
    <subcellularLocation>
        <location evidence="1">Membrane</location>
        <topology evidence="1">Multi-pass membrane protein</topology>
    </subcellularLocation>
</comment>
<dbReference type="Proteomes" id="UP001549921">
    <property type="component" value="Unassembled WGS sequence"/>
</dbReference>
<feature type="region of interest" description="Disordered" evidence="5">
    <location>
        <begin position="429"/>
        <end position="456"/>
    </location>
</feature>
<feature type="transmembrane region" description="Helical" evidence="6">
    <location>
        <begin position="307"/>
        <end position="326"/>
    </location>
</feature>
<dbReference type="InterPro" id="IPR005828">
    <property type="entry name" value="MFS_sugar_transport-like"/>
</dbReference>
<dbReference type="Gene3D" id="1.20.1250.20">
    <property type="entry name" value="MFS general substrate transporter like domains"/>
    <property type="match status" value="1"/>
</dbReference>
<keyword evidence="2 6" id="KW-0812">Transmembrane</keyword>
<evidence type="ECO:0000313" key="8">
    <source>
        <dbReference type="Proteomes" id="UP001549921"/>
    </source>
</evidence>
<evidence type="ECO:0000313" key="7">
    <source>
        <dbReference type="EMBL" id="KAL0820939.1"/>
    </source>
</evidence>
<dbReference type="SUPFAM" id="SSF103473">
    <property type="entry name" value="MFS general substrate transporter"/>
    <property type="match status" value="1"/>
</dbReference>
<comment type="caution">
    <text evidence="7">The sequence shown here is derived from an EMBL/GenBank/DDBJ whole genome shotgun (WGS) entry which is preliminary data.</text>
</comment>
<feature type="transmembrane region" description="Helical" evidence="6">
    <location>
        <begin position="278"/>
        <end position="298"/>
    </location>
</feature>
<name>A0ABD0SM73_LOXSC</name>
<organism evidence="7 8">
    <name type="scientific">Loxostege sticticalis</name>
    <name type="common">Beet webworm moth</name>
    <dbReference type="NCBI Taxonomy" id="481309"/>
    <lineage>
        <taxon>Eukaryota</taxon>
        <taxon>Metazoa</taxon>
        <taxon>Ecdysozoa</taxon>
        <taxon>Arthropoda</taxon>
        <taxon>Hexapoda</taxon>
        <taxon>Insecta</taxon>
        <taxon>Pterygota</taxon>
        <taxon>Neoptera</taxon>
        <taxon>Endopterygota</taxon>
        <taxon>Lepidoptera</taxon>
        <taxon>Glossata</taxon>
        <taxon>Ditrysia</taxon>
        <taxon>Pyraloidea</taxon>
        <taxon>Crambidae</taxon>
        <taxon>Pyraustinae</taxon>
        <taxon>Loxostege</taxon>
    </lineage>
</organism>
<evidence type="ECO:0000256" key="6">
    <source>
        <dbReference type="SAM" id="Phobius"/>
    </source>
</evidence>
<feature type="transmembrane region" description="Helical" evidence="6">
    <location>
        <begin position="126"/>
        <end position="149"/>
    </location>
</feature>
<keyword evidence="4 6" id="KW-0472">Membrane</keyword>
<evidence type="ECO:0008006" key="9">
    <source>
        <dbReference type="Google" id="ProtNLM"/>
    </source>
</evidence>
<dbReference type="Pfam" id="PF00083">
    <property type="entry name" value="Sugar_tr"/>
    <property type="match status" value="1"/>
</dbReference>
<dbReference type="EMBL" id="JBEDNZ010000018">
    <property type="protein sequence ID" value="KAL0820939.1"/>
    <property type="molecule type" value="Genomic_DNA"/>
</dbReference>
<evidence type="ECO:0000256" key="2">
    <source>
        <dbReference type="ARBA" id="ARBA00022692"/>
    </source>
</evidence>
<proteinExistence type="predicted"/>
<dbReference type="PANTHER" id="PTHR24064">
    <property type="entry name" value="SOLUTE CARRIER FAMILY 22 MEMBER"/>
    <property type="match status" value="1"/>
</dbReference>
<feature type="compositionally biased region" description="Basic and acidic residues" evidence="5">
    <location>
        <begin position="445"/>
        <end position="456"/>
    </location>
</feature>
<reference evidence="7 8" key="1">
    <citation type="submission" date="2024-06" db="EMBL/GenBank/DDBJ databases">
        <title>A chromosome-level genome assembly of beet webworm, Loxostege sticticalis.</title>
        <authorList>
            <person name="Zhang Y."/>
        </authorList>
    </citation>
    <scope>NUCLEOTIDE SEQUENCE [LARGE SCALE GENOMIC DNA]</scope>
    <source>
        <strain evidence="7">AQ028</strain>
        <tissue evidence="7">Male pupae</tissue>
    </source>
</reference>
<dbReference type="GO" id="GO:0016020">
    <property type="term" value="C:membrane"/>
    <property type="evidence" value="ECO:0007669"/>
    <property type="project" value="UniProtKB-SubCell"/>
</dbReference>
<keyword evidence="3 6" id="KW-1133">Transmembrane helix</keyword>
<feature type="transmembrane region" description="Helical" evidence="6">
    <location>
        <begin position="28"/>
        <end position="48"/>
    </location>
</feature>
<accession>A0ABD0SM73</accession>
<feature type="transmembrane region" description="Helical" evidence="6">
    <location>
        <begin position="155"/>
        <end position="174"/>
    </location>
</feature>
<feature type="transmembrane region" description="Helical" evidence="6">
    <location>
        <begin position="389"/>
        <end position="410"/>
    </location>
</feature>
<protein>
    <recommendedName>
        <fullName evidence="9">Organic cation transporter</fullName>
    </recommendedName>
</protein>